<gene>
    <name evidence="3" type="primary">NUDT18</name>
    <name evidence="3" type="ORF">K7432_001714</name>
</gene>
<proteinExistence type="predicted"/>
<dbReference type="InterPro" id="IPR020084">
    <property type="entry name" value="NUDIX_hydrolase_CS"/>
</dbReference>
<keyword evidence="1 3" id="KW-0378">Hydrolase</keyword>
<reference evidence="3 4" key="1">
    <citation type="submission" date="2023-04" db="EMBL/GenBank/DDBJ databases">
        <title>Genome of Basidiobolus ranarum AG-B5.</title>
        <authorList>
            <person name="Stajich J.E."/>
            <person name="Carter-House D."/>
            <person name="Gryganskyi A."/>
        </authorList>
    </citation>
    <scope>NUCLEOTIDE SEQUENCE [LARGE SCALE GENOMIC DNA]</scope>
    <source>
        <strain evidence="3 4">AG-B5</strain>
    </source>
</reference>
<dbReference type="Proteomes" id="UP001479436">
    <property type="component" value="Unassembled WGS sequence"/>
</dbReference>
<evidence type="ECO:0000313" key="3">
    <source>
        <dbReference type="EMBL" id="KAK9727630.1"/>
    </source>
</evidence>
<evidence type="ECO:0000259" key="2">
    <source>
        <dbReference type="PROSITE" id="PS51462"/>
    </source>
</evidence>
<feature type="domain" description="Nudix hydrolase" evidence="2">
    <location>
        <begin position="282"/>
        <end position="417"/>
    </location>
</feature>
<evidence type="ECO:0000313" key="4">
    <source>
        <dbReference type="Proteomes" id="UP001479436"/>
    </source>
</evidence>
<dbReference type="PROSITE" id="PS00893">
    <property type="entry name" value="NUDIX_BOX"/>
    <property type="match status" value="1"/>
</dbReference>
<evidence type="ECO:0000256" key="1">
    <source>
        <dbReference type="ARBA" id="ARBA00022801"/>
    </source>
</evidence>
<dbReference type="PANTHER" id="PTHR21340">
    <property type="entry name" value="DIADENOSINE 5,5-P1,P4-TETRAPHOSPHATE PYROPHOSPHOHYDROLASE MUTT"/>
    <property type="match status" value="1"/>
</dbReference>
<organism evidence="3 4">
    <name type="scientific">Basidiobolus ranarum</name>
    <dbReference type="NCBI Taxonomy" id="34480"/>
    <lineage>
        <taxon>Eukaryota</taxon>
        <taxon>Fungi</taxon>
        <taxon>Fungi incertae sedis</taxon>
        <taxon>Zoopagomycota</taxon>
        <taxon>Entomophthoromycotina</taxon>
        <taxon>Basidiobolomycetes</taxon>
        <taxon>Basidiobolales</taxon>
        <taxon>Basidiobolaceae</taxon>
        <taxon>Basidiobolus</taxon>
    </lineage>
</organism>
<dbReference type="InterPro" id="IPR015797">
    <property type="entry name" value="NUDIX_hydrolase-like_dom_sf"/>
</dbReference>
<accession>A0ABR2W919</accession>
<dbReference type="Pfam" id="PF00293">
    <property type="entry name" value="NUDIX"/>
    <property type="match status" value="1"/>
</dbReference>
<dbReference type="EMBL" id="JASJQH010006916">
    <property type="protein sequence ID" value="KAK9727630.1"/>
    <property type="molecule type" value="Genomic_DNA"/>
</dbReference>
<sequence>MLSILNSRPSFYLQTTLKRLRSFHDKALIFTPTDQRLSKNNRVEAFLTPILDYLQLETVYLNARTFNPERYAFANAPPALAFILFPGINNYKFHKEVGLSLIQGLRSLPEPSRPGIPHKQFNRTFIMLWNELASEEILLRSMYIKAGTNMVTRSEDSVQQALSTAFDHIINPEFHTDVSPLLGQTYECPLCPANFASFTSTRQPSLRTHLPLYHTSASNVPINECPRCLEIPTKCSKPSKQNPRWFPIHLQEEHSSNEIWPTQSLVAEELGVRKRRPRPSSGDCRFAVVVIRRESDGKFLMIEERGDAGYWFPGGEIDPEETPMEAAVRETKEESGIDIELRGFLHYEHELGDKNGEDYSKYETRLWVFLGVPRYDHQIPKSLPDYETNGACWVHLEELDNPSIKLRTEHPKTWFHHVNRGGHIRPLSEWDIEMRKEGIQETPVCLKSASTV</sequence>
<name>A0ABR2W919_9FUNG</name>
<dbReference type="PANTHER" id="PTHR21340:SF0">
    <property type="entry name" value="BIS(5'-NUCLEOSYL)-TETRAPHOSPHATASE [ASYMMETRICAL]"/>
    <property type="match status" value="1"/>
</dbReference>
<dbReference type="InterPro" id="IPR000086">
    <property type="entry name" value="NUDIX_hydrolase_dom"/>
</dbReference>
<dbReference type="PROSITE" id="PS51462">
    <property type="entry name" value="NUDIX"/>
    <property type="match status" value="1"/>
</dbReference>
<dbReference type="InterPro" id="IPR051325">
    <property type="entry name" value="Nudix_hydrolase_domain"/>
</dbReference>
<comment type="caution">
    <text evidence="3">The sequence shown here is derived from an EMBL/GenBank/DDBJ whole genome shotgun (WGS) entry which is preliminary data.</text>
</comment>
<dbReference type="CDD" id="cd02883">
    <property type="entry name" value="NUDIX_Hydrolase"/>
    <property type="match status" value="1"/>
</dbReference>
<keyword evidence="4" id="KW-1185">Reference proteome</keyword>
<dbReference type="EC" id="3.6.1.58" evidence="3"/>
<dbReference type="GO" id="GO:0016787">
    <property type="term" value="F:hydrolase activity"/>
    <property type="evidence" value="ECO:0007669"/>
    <property type="project" value="UniProtKB-KW"/>
</dbReference>
<dbReference type="Gene3D" id="3.90.79.10">
    <property type="entry name" value="Nucleoside Triphosphate Pyrophosphohydrolase"/>
    <property type="match status" value="1"/>
</dbReference>
<dbReference type="SUPFAM" id="SSF55811">
    <property type="entry name" value="Nudix"/>
    <property type="match status" value="1"/>
</dbReference>
<protein>
    <submittedName>
        <fullName evidence="3">8-oxo-dGDP phosphatase NUDT18</fullName>
        <ecNumber evidence="3">3.6.1.58</ecNumber>
    </submittedName>
</protein>